<organism evidence="2 3">
    <name type="scientific">Papaver atlanticum</name>
    <dbReference type="NCBI Taxonomy" id="357466"/>
    <lineage>
        <taxon>Eukaryota</taxon>
        <taxon>Viridiplantae</taxon>
        <taxon>Streptophyta</taxon>
        <taxon>Embryophyta</taxon>
        <taxon>Tracheophyta</taxon>
        <taxon>Spermatophyta</taxon>
        <taxon>Magnoliopsida</taxon>
        <taxon>Ranunculales</taxon>
        <taxon>Papaveraceae</taxon>
        <taxon>Papaveroideae</taxon>
        <taxon>Papaver</taxon>
    </lineage>
</organism>
<comment type="caution">
    <text evidence="2">The sequence shown here is derived from an EMBL/GenBank/DDBJ whole genome shotgun (WGS) entry which is preliminary data.</text>
</comment>
<sequence>MVEEAEEYEEEPELENGVAAEDKEMENDTENDITANGNETRDEVVEGKEKRKYVPCGPTQMASLGLTEDKSQKPDKATVSFNNKDQPIGDPSVQLASVLGFLVRRNIPLTFKDWRTVPKEAKANVWKIIMMRFIVDDFYKDYYYGKMGCYLKESGSRKTGKILALDELEELEREKRLKALKPQNMSDNEWEEFVKNVCSEEFKAKRLQMQEIRQQHSTPHTISRKGYARLEAEMQNKQNTAEEIDRVELWKVVTNRRRERNHIMGC</sequence>
<feature type="compositionally biased region" description="Acidic residues" evidence="1">
    <location>
        <begin position="1"/>
        <end position="14"/>
    </location>
</feature>
<dbReference type="PANTHER" id="PTHR33018">
    <property type="entry name" value="OS10G0338966 PROTEIN-RELATED"/>
    <property type="match status" value="1"/>
</dbReference>
<evidence type="ECO:0000313" key="3">
    <source>
        <dbReference type="Proteomes" id="UP001202328"/>
    </source>
</evidence>
<gene>
    <name evidence="2" type="ORF">MKW98_015054</name>
</gene>
<dbReference type="Pfam" id="PF03004">
    <property type="entry name" value="Transposase_24"/>
    <property type="match status" value="1"/>
</dbReference>
<dbReference type="Proteomes" id="UP001202328">
    <property type="component" value="Unassembled WGS sequence"/>
</dbReference>
<feature type="compositionally biased region" description="Basic and acidic residues" evidence="1">
    <location>
        <begin position="39"/>
        <end position="49"/>
    </location>
</feature>
<reference evidence="2" key="1">
    <citation type="submission" date="2022-04" db="EMBL/GenBank/DDBJ databases">
        <title>A functionally conserved STORR gene fusion in Papaver species that diverged 16.8 million years ago.</title>
        <authorList>
            <person name="Catania T."/>
        </authorList>
    </citation>
    <scope>NUCLEOTIDE SEQUENCE</scope>
    <source>
        <strain evidence="2">S-188037</strain>
    </source>
</reference>
<name>A0AAD4S7S7_9MAGN</name>
<dbReference type="InterPro" id="IPR004252">
    <property type="entry name" value="Probable_transposase_24"/>
</dbReference>
<evidence type="ECO:0000256" key="1">
    <source>
        <dbReference type="SAM" id="MobiDB-lite"/>
    </source>
</evidence>
<accession>A0AAD4S7S7</accession>
<feature type="compositionally biased region" description="Basic and acidic residues" evidence="1">
    <location>
        <begin position="67"/>
        <end position="76"/>
    </location>
</feature>
<dbReference type="PANTHER" id="PTHR33018:SF34">
    <property type="entry name" value="OS02G0472350 PROTEIN"/>
    <property type="match status" value="1"/>
</dbReference>
<protein>
    <submittedName>
        <fullName evidence="2">Uncharacterized protein</fullName>
    </submittedName>
</protein>
<proteinExistence type="predicted"/>
<dbReference type="AlphaFoldDB" id="A0AAD4S7S7"/>
<feature type="region of interest" description="Disordered" evidence="1">
    <location>
        <begin position="1"/>
        <end position="85"/>
    </location>
</feature>
<dbReference type="EMBL" id="JAJJMB010013076">
    <property type="protein sequence ID" value="KAI3871154.1"/>
    <property type="molecule type" value="Genomic_DNA"/>
</dbReference>
<evidence type="ECO:0000313" key="2">
    <source>
        <dbReference type="EMBL" id="KAI3871154.1"/>
    </source>
</evidence>
<keyword evidence="3" id="KW-1185">Reference proteome</keyword>